<sequence length="142" mass="15550">MIRVISRDCPALAGAWIVALAVLCGTEVRAGTLAQETGINQRLVEMSVADEIRKRCDSISARFFAGLKLMMALRSEARERGYTAAEIEDYVSDKEEKRKIRGRADAYIRAHGAEPNDGPSLCALGQSEIAKQSRIGALLRAR</sequence>
<comment type="caution">
    <text evidence="1">The sequence shown here is derived from an EMBL/GenBank/DDBJ whole genome shotgun (WGS) entry which is preliminary data.</text>
</comment>
<dbReference type="Pfam" id="PF17267">
    <property type="entry name" value="DUF5333"/>
    <property type="match status" value="1"/>
</dbReference>
<dbReference type="Proteomes" id="UP001589670">
    <property type="component" value="Unassembled WGS sequence"/>
</dbReference>
<dbReference type="RefSeq" id="WP_377070304.1">
    <property type="nucleotide sequence ID" value="NZ_JBHMEC010000017.1"/>
</dbReference>
<evidence type="ECO:0000313" key="1">
    <source>
        <dbReference type="EMBL" id="MFB9150775.1"/>
    </source>
</evidence>
<gene>
    <name evidence="1" type="ORF">ACFFU4_13550</name>
</gene>
<keyword evidence="2" id="KW-1185">Reference proteome</keyword>
<name>A0ABV5I271_9RHOB</name>
<dbReference type="InterPro" id="IPR020349">
    <property type="entry name" value="Uncharacterised_14.7kDa"/>
</dbReference>
<protein>
    <submittedName>
        <fullName evidence="1">DUF5333 domain-containing protein</fullName>
    </submittedName>
</protein>
<accession>A0ABV5I271</accession>
<organism evidence="1 2">
    <name type="scientific">Roseovarius ramblicola</name>
    <dbReference type="NCBI Taxonomy" id="2022336"/>
    <lineage>
        <taxon>Bacteria</taxon>
        <taxon>Pseudomonadati</taxon>
        <taxon>Pseudomonadota</taxon>
        <taxon>Alphaproteobacteria</taxon>
        <taxon>Rhodobacterales</taxon>
        <taxon>Roseobacteraceae</taxon>
        <taxon>Roseovarius</taxon>
    </lineage>
</organism>
<reference evidence="1 2" key="1">
    <citation type="submission" date="2024-09" db="EMBL/GenBank/DDBJ databases">
        <authorList>
            <person name="Sun Q."/>
            <person name="Mori K."/>
        </authorList>
    </citation>
    <scope>NUCLEOTIDE SEQUENCE [LARGE SCALE GENOMIC DNA]</scope>
    <source>
        <strain evidence="1 2">CECT 9424</strain>
    </source>
</reference>
<dbReference type="EMBL" id="JBHMEC010000017">
    <property type="protein sequence ID" value="MFB9150775.1"/>
    <property type="molecule type" value="Genomic_DNA"/>
</dbReference>
<evidence type="ECO:0000313" key="2">
    <source>
        <dbReference type="Proteomes" id="UP001589670"/>
    </source>
</evidence>
<proteinExistence type="predicted"/>